<accession>A0A383C4N4</accession>
<gene>
    <name evidence="2" type="ORF">METZ01_LOCUS480201</name>
</gene>
<proteinExistence type="predicted"/>
<feature type="non-terminal residue" evidence="2">
    <location>
        <position position="134"/>
    </location>
</feature>
<evidence type="ECO:0000313" key="2">
    <source>
        <dbReference type="EMBL" id="SVE27347.1"/>
    </source>
</evidence>
<dbReference type="PANTHER" id="PTHR34512">
    <property type="entry name" value="CELL SURFACE PROTEIN"/>
    <property type="match status" value="1"/>
</dbReference>
<dbReference type="Pfam" id="PF13360">
    <property type="entry name" value="PQQ_2"/>
    <property type="match status" value="1"/>
</dbReference>
<evidence type="ECO:0000259" key="1">
    <source>
        <dbReference type="Pfam" id="PF13360"/>
    </source>
</evidence>
<dbReference type="InterPro" id="IPR002372">
    <property type="entry name" value="PQQ_rpt_dom"/>
</dbReference>
<reference evidence="2" key="1">
    <citation type="submission" date="2018-05" db="EMBL/GenBank/DDBJ databases">
        <authorList>
            <person name="Lanie J.A."/>
            <person name="Ng W.-L."/>
            <person name="Kazmierczak K.M."/>
            <person name="Andrzejewski T.M."/>
            <person name="Davidsen T.M."/>
            <person name="Wayne K.J."/>
            <person name="Tettelin H."/>
            <person name="Glass J.I."/>
            <person name="Rusch D."/>
            <person name="Podicherti R."/>
            <person name="Tsui H.-C.T."/>
            <person name="Winkler M.E."/>
        </authorList>
    </citation>
    <scope>NUCLEOTIDE SEQUENCE</scope>
</reference>
<feature type="domain" description="Pyrrolo-quinoline quinone repeat" evidence="1">
    <location>
        <begin position="54"/>
        <end position="134"/>
    </location>
</feature>
<dbReference type="PANTHER" id="PTHR34512:SF30">
    <property type="entry name" value="OUTER MEMBRANE PROTEIN ASSEMBLY FACTOR BAMB"/>
    <property type="match status" value="1"/>
</dbReference>
<dbReference type="Gene3D" id="2.130.10.10">
    <property type="entry name" value="YVTN repeat-like/Quinoprotein amine dehydrogenase"/>
    <property type="match status" value="1"/>
</dbReference>
<dbReference type="InterPro" id="IPR011047">
    <property type="entry name" value="Quinoprotein_ADH-like_sf"/>
</dbReference>
<dbReference type="SUPFAM" id="SSF50998">
    <property type="entry name" value="Quinoprotein alcohol dehydrogenase-like"/>
    <property type="match status" value="1"/>
</dbReference>
<name>A0A383C4N4_9ZZZZ</name>
<dbReference type="AlphaFoldDB" id="A0A383C4N4"/>
<protein>
    <recommendedName>
        <fullName evidence="1">Pyrrolo-quinoline quinone repeat domain-containing protein</fullName>
    </recommendedName>
</protein>
<dbReference type="EMBL" id="UINC01205946">
    <property type="protein sequence ID" value="SVE27347.1"/>
    <property type="molecule type" value="Genomic_DNA"/>
</dbReference>
<sequence>MQRLFIFVTTFAIIGSAALFAEDWPEFRGKGRIGVWNETGILEKFPEEGLTIKWRTPLKRGYTGPAVVNGRIIVMDFDADSEAGIRGRERVLALDEKTGRILWTQDWEANYGGISWPNGTRATPTVDGDRVYVQ</sequence>
<organism evidence="2">
    <name type="scientific">marine metagenome</name>
    <dbReference type="NCBI Taxonomy" id="408172"/>
    <lineage>
        <taxon>unclassified sequences</taxon>
        <taxon>metagenomes</taxon>
        <taxon>ecological metagenomes</taxon>
    </lineage>
</organism>
<dbReference type="InterPro" id="IPR015943">
    <property type="entry name" value="WD40/YVTN_repeat-like_dom_sf"/>
</dbReference>